<reference evidence="2 3" key="1">
    <citation type="submission" date="2020-08" db="EMBL/GenBank/DDBJ databases">
        <title>Whole genome shotgun sequence of Actinoplanes ianthinogenes NBRC 13996.</title>
        <authorList>
            <person name="Komaki H."/>
            <person name="Tamura T."/>
        </authorList>
    </citation>
    <scope>NUCLEOTIDE SEQUENCE [LARGE SCALE GENOMIC DNA]</scope>
    <source>
        <strain evidence="2 3">NBRC 13996</strain>
    </source>
</reference>
<name>A0ABM7M7X2_9ACTN</name>
<evidence type="ECO:0000313" key="3">
    <source>
        <dbReference type="Proteomes" id="UP000676967"/>
    </source>
</evidence>
<dbReference type="Proteomes" id="UP000676967">
    <property type="component" value="Chromosome"/>
</dbReference>
<protein>
    <recommendedName>
        <fullName evidence="4">Transposase</fullName>
    </recommendedName>
</protein>
<evidence type="ECO:0008006" key="4">
    <source>
        <dbReference type="Google" id="ProtNLM"/>
    </source>
</evidence>
<evidence type="ECO:0000256" key="1">
    <source>
        <dbReference type="SAM" id="MobiDB-lite"/>
    </source>
</evidence>
<keyword evidence="3" id="KW-1185">Reference proteome</keyword>
<sequence length="82" mass="8785">MAVAQVLLGIRSEARWLRFLPRHLPGAFPYLPHQSGSNKRLRAALPLLKKAIRLIASDTACGTTTCGSPTPPRSSAADPDPP</sequence>
<evidence type="ECO:0000313" key="2">
    <source>
        <dbReference type="EMBL" id="BCJ47760.1"/>
    </source>
</evidence>
<dbReference type="EMBL" id="AP023356">
    <property type="protein sequence ID" value="BCJ47760.1"/>
    <property type="molecule type" value="Genomic_DNA"/>
</dbReference>
<accession>A0ABM7M7X2</accession>
<gene>
    <name evidence="2" type="ORF">Aiant_84170</name>
</gene>
<proteinExistence type="predicted"/>
<feature type="region of interest" description="Disordered" evidence="1">
    <location>
        <begin position="60"/>
        <end position="82"/>
    </location>
</feature>
<organism evidence="2 3">
    <name type="scientific">Actinoplanes ianthinogenes</name>
    <dbReference type="NCBI Taxonomy" id="122358"/>
    <lineage>
        <taxon>Bacteria</taxon>
        <taxon>Bacillati</taxon>
        <taxon>Actinomycetota</taxon>
        <taxon>Actinomycetes</taxon>
        <taxon>Micromonosporales</taxon>
        <taxon>Micromonosporaceae</taxon>
        <taxon>Actinoplanes</taxon>
    </lineage>
</organism>